<dbReference type="Proteomes" id="UP001064971">
    <property type="component" value="Plasmid pDAETH-4"/>
</dbReference>
<evidence type="ECO:0000313" key="1">
    <source>
        <dbReference type="EMBL" id="BDP44893.1"/>
    </source>
</evidence>
<gene>
    <name evidence="1" type="ORF">DAETH_48620</name>
</gene>
<geneLocation type="plasmid" evidence="1 2">
    <name>pDAETH-4</name>
</geneLocation>
<keyword evidence="1" id="KW-0614">Plasmid</keyword>
<protein>
    <submittedName>
        <fullName evidence="1">Uncharacterized protein</fullName>
    </submittedName>
</protein>
<dbReference type="EMBL" id="AP026564">
    <property type="protein sequence ID" value="BDP44893.1"/>
    <property type="molecule type" value="Genomic_DNA"/>
</dbReference>
<reference evidence="1" key="1">
    <citation type="submission" date="2022-07" db="EMBL/GenBank/DDBJ databases">
        <title>Complete Genome Sequence of the Radioresistant Bacterium Deinococcus aetherius ST0316, Isolated from the Air Dust collected in Lower Stratosphere above Japan.</title>
        <authorList>
            <person name="Satoh K."/>
            <person name="Hagiwara K."/>
            <person name="Katsumata K."/>
            <person name="Kubo A."/>
            <person name="Yokobori S."/>
            <person name="Yamagishi A."/>
            <person name="Oono Y."/>
            <person name="Narumi I."/>
        </authorList>
    </citation>
    <scope>NUCLEOTIDE SEQUENCE</scope>
    <source>
        <strain evidence="1">ST0316</strain>
        <plasmid evidence="1">pDAETH-4</plasmid>
    </source>
</reference>
<name>A0ABN6RNN8_9DEIO</name>
<proteinExistence type="predicted"/>
<accession>A0ABN6RNN8</accession>
<sequence>MTRFRVRAGRVLRGPGGQPSLMVLVEQPALSDTLAQMTCNALAAQHASREGLLLVGAQDLASGQLCEMRVYRGEALVWHNGEVVG</sequence>
<organism evidence="1 2">
    <name type="scientific">Deinococcus aetherius</name>
    <dbReference type="NCBI Taxonomy" id="200252"/>
    <lineage>
        <taxon>Bacteria</taxon>
        <taxon>Thermotogati</taxon>
        <taxon>Deinococcota</taxon>
        <taxon>Deinococci</taxon>
        <taxon>Deinococcales</taxon>
        <taxon>Deinococcaceae</taxon>
        <taxon>Deinococcus</taxon>
    </lineage>
</organism>
<evidence type="ECO:0000313" key="2">
    <source>
        <dbReference type="Proteomes" id="UP001064971"/>
    </source>
</evidence>
<dbReference type="RefSeq" id="WP_264778940.1">
    <property type="nucleotide sequence ID" value="NZ_AP026564.1"/>
</dbReference>
<keyword evidence="2" id="KW-1185">Reference proteome</keyword>